<dbReference type="Pfam" id="PF00512">
    <property type="entry name" value="HisKA"/>
    <property type="match status" value="1"/>
</dbReference>
<evidence type="ECO:0000256" key="12">
    <source>
        <dbReference type="ARBA" id="ARBA00023012"/>
    </source>
</evidence>
<evidence type="ECO:0000256" key="15">
    <source>
        <dbReference type="ARBA" id="ARBA00068150"/>
    </source>
</evidence>
<feature type="domain" description="Histidine kinase" evidence="18">
    <location>
        <begin position="1217"/>
        <end position="1439"/>
    </location>
</feature>
<dbReference type="eggNOG" id="COG0642">
    <property type="taxonomic scope" value="Bacteria"/>
</dbReference>
<evidence type="ECO:0000259" key="19">
    <source>
        <dbReference type="PROSITE" id="PS50110"/>
    </source>
</evidence>
<keyword evidence="6" id="KW-0808">Transferase</keyword>
<dbReference type="InterPro" id="IPR001610">
    <property type="entry name" value="PAC"/>
</dbReference>
<dbReference type="Pfam" id="PF01627">
    <property type="entry name" value="Hpt"/>
    <property type="match status" value="1"/>
</dbReference>
<dbReference type="SMART" id="SM00086">
    <property type="entry name" value="PAC"/>
    <property type="match status" value="7"/>
</dbReference>
<evidence type="ECO:0000313" key="23">
    <source>
        <dbReference type="EMBL" id="EIJ42256.1"/>
    </source>
</evidence>
<dbReference type="CDD" id="cd00082">
    <property type="entry name" value="HisKA"/>
    <property type="match status" value="1"/>
</dbReference>
<dbReference type="SUPFAM" id="SSF47226">
    <property type="entry name" value="Histidine-containing phosphotransfer domain, HPT domain"/>
    <property type="match status" value="1"/>
</dbReference>
<dbReference type="EMBL" id="JH600070">
    <property type="protein sequence ID" value="EIJ42256.1"/>
    <property type="molecule type" value="Genomic_DNA"/>
</dbReference>
<dbReference type="SMART" id="SM00448">
    <property type="entry name" value="REC"/>
    <property type="match status" value="2"/>
</dbReference>
<keyword evidence="11" id="KW-1133">Transmembrane helix</keyword>
<dbReference type="InterPro" id="IPR013656">
    <property type="entry name" value="PAS_4"/>
</dbReference>
<keyword evidence="5 17" id="KW-0597">Phosphoprotein</keyword>
<evidence type="ECO:0000256" key="14">
    <source>
        <dbReference type="ARBA" id="ARBA00064003"/>
    </source>
</evidence>
<dbReference type="Gene3D" id="1.20.120.160">
    <property type="entry name" value="HPT domain"/>
    <property type="match status" value="1"/>
</dbReference>
<dbReference type="Pfam" id="PF00072">
    <property type="entry name" value="Response_reg"/>
    <property type="match status" value="1"/>
</dbReference>
<dbReference type="SUPFAM" id="SSF55785">
    <property type="entry name" value="PYP-like sensor domain (PAS domain)"/>
    <property type="match status" value="8"/>
</dbReference>
<evidence type="ECO:0000256" key="11">
    <source>
        <dbReference type="ARBA" id="ARBA00022989"/>
    </source>
</evidence>
<keyword evidence="4" id="KW-1003">Cell membrane</keyword>
<feature type="domain" description="Response regulatory" evidence="19">
    <location>
        <begin position="1458"/>
        <end position="1578"/>
    </location>
</feature>
<dbReference type="InterPro" id="IPR003594">
    <property type="entry name" value="HATPase_dom"/>
</dbReference>
<protein>
    <recommendedName>
        <fullName evidence="15">Sensory/regulatory protein RpfC</fullName>
        <ecNumber evidence="3">2.7.13.3</ecNumber>
    </recommendedName>
</protein>
<dbReference type="SUPFAM" id="SSF55874">
    <property type="entry name" value="ATPase domain of HSP90 chaperone/DNA topoisomerase II/histidine kinase"/>
    <property type="match status" value="1"/>
</dbReference>
<feature type="domain" description="PAC" evidence="21">
    <location>
        <begin position="361"/>
        <end position="413"/>
    </location>
</feature>
<dbReference type="GO" id="GO:0005886">
    <property type="term" value="C:plasma membrane"/>
    <property type="evidence" value="ECO:0007669"/>
    <property type="project" value="UniProtKB-SubCell"/>
</dbReference>
<evidence type="ECO:0000259" key="21">
    <source>
        <dbReference type="PROSITE" id="PS50113"/>
    </source>
</evidence>
<dbReference type="FunFam" id="1.10.287.130:FF:000002">
    <property type="entry name" value="Two-component osmosensing histidine kinase"/>
    <property type="match status" value="1"/>
</dbReference>
<dbReference type="SMART" id="SM00091">
    <property type="entry name" value="PAS"/>
    <property type="match status" value="7"/>
</dbReference>
<dbReference type="STRING" id="395493.BegalDRAFT_1361"/>
<dbReference type="Pfam" id="PF01590">
    <property type="entry name" value="GAF"/>
    <property type="match status" value="1"/>
</dbReference>
<dbReference type="Gene3D" id="3.30.450.20">
    <property type="entry name" value="PAS domain"/>
    <property type="match status" value="8"/>
</dbReference>
<evidence type="ECO:0000256" key="16">
    <source>
        <dbReference type="PROSITE-ProRule" id="PRU00110"/>
    </source>
</evidence>
<dbReference type="PRINTS" id="PR00344">
    <property type="entry name" value="BCTRLSENSOR"/>
</dbReference>
<comment type="subcellular location">
    <subcellularLocation>
        <location evidence="2">Cell membrane</location>
        <topology evidence="2">Multi-pass membrane protein</topology>
    </subcellularLocation>
</comment>
<dbReference type="PROSITE" id="PS50894">
    <property type="entry name" value="HPT"/>
    <property type="match status" value="1"/>
</dbReference>
<evidence type="ECO:0000256" key="5">
    <source>
        <dbReference type="ARBA" id="ARBA00022553"/>
    </source>
</evidence>
<dbReference type="RefSeq" id="WP_002685030.1">
    <property type="nucleotide sequence ID" value="NZ_JH600070.1"/>
</dbReference>
<dbReference type="SUPFAM" id="SSF47384">
    <property type="entry name" value="Homodimeric domain of signal transducing histidine kinase"/>
    <property type="match status" value="1"/>
</dbReference>
<keyword evidence="24" id="KW-1185">Reference proteome</keyword>
<feature type="domain" description="Response regulatory" evidence="19">
    <location>
        <begin position="1602"/>
        <end position="1721"/>
    </location>
</feature>
<evidence type="ECO:0000259" key="22">
    <source>
        <dbReference type="PROSITE" id="PS50894"/>
    </source>
</evidence>
<feature type="domain" description="PAS" evidence="20">
    <location>
        <begin position="976"/>
        <end position="1023"/>
    </location>
</feature>
<feature type="domain" description="PAC" evidence="21">
    <location>
        <begin position="747"/>
        <end position="797"/>
    </location>
</feature>
<dbReference type="SUPFAM" id="SSF55781">
    <property type="entry name" value="GAF domain-like"/>
    <property type="match status" value="1"/>
</dbReference>
<dbReference type="eggNOG" id="COG5002">
    <property type="taxonomic scope" value="Bacteria"/>
</dbReference>
<dbReference type="CDD" id="cd16922">
    <property type="entry name" value="HATPase_EvgS-ArcB-TorS-like"/>
    <property type="match status" value="1"/>
</dbReference>
<dbReference type="CDD" id="cd17546">
    <property type="entry name" value="REC_hyHK_CKI1_RcsC-like"/>
    <property type="match status" value="1"/>
</dbReference>
<dbReference type="Pfam" id="PF13426">
    <property type="entry name" value="PAS_9"/>
    <property type="match status" value="1"/>
</dbReference>
<dbReference type="Pfam" id="PF02518">
    <property type="entry name" value="HATPase_c"/>
    <property type="match status" value="1"/>
</dbReference>
<dbReference type="HOGENOM" id="CLU_238503_0_0_6"/>
<feature type="modified residue" description="4-aspartylphosphate" evidence="17">
    <location>
        <position position="1512"/>
    </location>
</feature>
<dbReference type="InterPro" id="IPR000700">
    <property type="entry name" value="PAS-assoc_C"/>
</dbReference>
<evidence type="ECO:0000256" key="8">
    <source>
        <dbReference type="ARBA" id="ARBA00022741"/>
    </source>
</evidence>
<feature type="modified residue" description="4-aspartylphosphate" evidence="17">
    <location>
        <position position="1651"/>
    </location>
</feature>
<dbReference type="InterPro" id="IPR005467">
    <property type="entry name" value="His_kinase_dom"/>
</dbReference>
<evidence type="ECO:0000256" key="4">
    <source>
        <dbReference type="ARBA" id="ARBA00022475"/>
    </source>
</evidence>
<keyword evidence="12" id="KW-0902">Two-component regulatory system</keyword>
<dbReference type="PROSITE" id="PS50110">
    <property type="entry name" value="RESPONSE_REGULATORY"/>
    <property type="match status" value="2"/>
</dbReference>
<feature type="domain" description="PAS" evidence="20">
    <location>
        <begin position="414"/>
        <end position="491"/>
    </location>
</feature>
<dbReference type="OrthoDB" id="9792854at2"/>
<dbReference type="InterPro" id="IPR036890">
    <property type="entry name" value="HATPase_C_sf"/>
</dbReference>
<dbReference type="InterPro" id="IPR029016">
    <property type="entry name" value="GAF-like_dom_sf"/>
</dbReference>
<dbReference type="InterPro" id="IPR035965">
    <property type="entry name" value="PAS-like_dom_sf"/>
</dbReference>
<evidence type="ECO:0000259" key="20">
    <source>
        <dbReference type="PROSITE" id="PS50112"/>
    </source>
</evidence>
<dbReference type="InterPro" id="IPR036641">
    <property type="entry name" value="HPT_dom_sf"/>
</dbReference>
<evidence type="ECO:0000256" key="7">
    <source>
        <dbReference type="ARBA" id="ARBA00022692"/>
    </source>
</evidence>
<dbReference type="GO" id="GO:0006355">
    <property type="term" value="P:regulation of DNA-templated transcription"/>
    <property type="evidence" value="ECO:0007669"/>
    <property type="project" value="InterPro"/>
</dbReference>
<dbReference type="CDD" id="cd00088">
    <property type="entry name" value="HPT"/>
    <property type="match status" value="1"/>
</dbReference>
<dbReference type="Gene3D" id="3.40.50.2300">
    <property type="match status" value="2"/>
</dbReference>
<feature type="domain" description="PAS" evidence="20">
    <location>
        <begin position="671"/>
        <end position="743"/>
    </location>
</feature>
<accession>I3CF63</accession>
<dbReference type="InterPro" id="IPR036097">
    <property type="entry name" value="HisK_dim/P_sf"/>
</dbReference>
<proteinExistence type="predicted"/>
<dbReference type="SMART" id="SM00387">
    <property type="entry name" value="HATPase_c"/>
    <property type="match status" value="1"/>
</dbReference>
<dbReference type="SMART" id="SM00065">
    <property type="entry name" value="GAF"/>
    <property type="match status" value="1"/>
</dbReference>
<dbReference type="PROSITE" id="PS50112">
    <property type="entry name" value="PAS"/>
    <property type="match status" value="4"/>
</dbReference>
<comment type="catalytic activity">
    <reaction evidence="1">
        <text>ATP + protein L-histidine = ADP + protein N-phospho-L-histidine.</text>
        <dbReference type="EC" id="2.7.13.3"/>
    </reaction>
</comment>
<dbReference type="Pfam" id="PF13188">
    <property type="entry name" value="PAS_8"/>
    <property type="match status" value="1"/>
</dbReference>
<comment type="subunit">
    <text evidence="14">At low DSF concentrations, interacts with RpfF.</text>
</comment>
<keyword evidence="7" id="KW-0812">Transmembrane</keyword>
<feature type="modified residue" description="Phosphohistidine" evidence="16">
    <location>
        <position position="1812"/>
    </location>
</feature>
<dbReference type="PROSITE" id="PS50113">
    <property type="entry name" value="PAC"/>
    <property type="match status" value="5"/>
</dbReference>
<dbReference type="GO" id="GO:0000155">
    <property type="term" value="F:phosphorelay sensor kinase activity"/>
    <property type="evidence" value="ECO:0007669"/>
    <property type="project" value="InterPro"/>
</dbReference>
<dbReference type="PROSITE" id="PS50109">
    <property type="entry name" value="HIS_KIN"/>
    <property type="match status" value="1"/>
</dbReference>
<dbReference type="CDD" id="cd00130">
    <property type="entry name" value="PAS"/>
    <property type="match status" value="5"/>
</dbReference>
<evidence type="ECO:0000256" key="1">
    <source>
        <dbReference type="ARBA" id="ARBA00000085"/>
    </source>
</evidence>
<feature type="domain" description="PAC" evidence="21">
    <location>
        <begin position="493"/>
        <end position="545"/>
    </location>
</feature>
<name>I3CF63_9GAMM</name>
<feature type="domain" description="PAC" evidence="21">
    <location>
        <begin position="224"/>
        <end position="279"/>
    </location>
</feature>
<evidence type="ECO:0000256" key="13">
    <source>
        <dbReference type="ARBA" id="ARBA00023136"/>
    </source>
</evidence>
<evidence type="ECO:0000313" key="24">
    <source>
        <dbReference type="Proteomes" id="UP000005744"/>
    </source>
</evidence>
<dbReference type="InterPro" id="IPR013767">
    <property type="entry name" value="PAS_fold"/>
</dbReference>
<keyword evidence="9 23" id="KW-0418">Kinase</keyword>
<dbReference type="NCBIfam" id="TIGR00229">
    <property type="entry name" value="sensory_box"/>
    <property type="match status" value="5"/>
</dbReference>
<keyword evidence="8" id="KW-0547">Nucleotide-binding</keyword>
<dbReference type="FunFam" id="3.30.565.10:FF:000010">
    <property type="entry name" value="Sensor histidine kinase RcsC"/>
    <property type="match status" value="1"/>
</dbReference>
<dbReference type="Gene3D" id="1.10.287.130">
    <property type="match status" value="1"/>
</dbReference>
<dbReference type="InterPro" id="IPR003661">
    <property type="entry name" value="HisK_dim/P_dom"/>
</dbReference>
<dbReference type="InterPro" id="IPR011006">
    <property type="entry name" value="CheY-like_superfamily"/>
</dbReference>
<dbReference type="SUPFAM" id="SSF52172">
    <property type="entry name" value="CheY-like"/>
    <property type="match status" value="2"/>
</dbReference>
<keyword evidence="13" id="KW-0472">Membrane</keyword>
<dbReference type="InterPro" id="IPR003018">
    <property type="entry name" value="GAF"/>
</dbReference>
<reference evidence="23 24" key="1">
    <citation type="submission" date="2011-11" db="EMBL/GenBank/DDBJ databases">
        <title>Improved High-Quality Draft sequence of Beggiatoa alba B18lD.</title>
        <authorList>
            <consortium name="US DOE Joint Genome Institute"/>
            <person name="Lucas S."/>
            <person name="Han J."/>
            <person name="Lapidus A."/>
            <person name="Cheng J.-F."/>
            <person name="Goodwin L."/>
            <person name="Pitluck S."/>
            <person name="Peters L."/>
            <person name="Mikhailova N."/>
            <person name="Held B."/>
            <person name="Detter J.C."/>
            <person name="Han C."/>
            <person name="Tapia R."/>
            <person name="Land M."/>
            <person name="Hauser L."/>
            <person name="Kyrpides N."/>
            <person name="Ivanova N."/>
            <person name="Pagani I."/>
            <person name="Samuel K."/>
            <person name="Teske A."/>
            <person name="Mueller J."/>
            <person name="Woyke T."/>
        </authorList>
    </citation>
    <scope>NUCLEOTIDE SEQUENCE [LARGE SCALE GENOMIC DNA]</scope>
    <source>
        <strain evidence="23 24">B18LD</strain>
    </source>
</reference>
<evidence type="ECO:0000256" key="2">
    <source>
        <dbReference type="ARBA" id="ARBA00004651"/>
    </source>
</evidence>
<dbReference type="InterPro" id="IPR008207">
    <property type="entry name" value="Sig_transdc_His_kin_Hpt_dom"/>
</dbReference>
<dbReference type="SMART" id="SM00388">
    <property type="entry name" value="HisKA"/>
    <property type="match status" value="1"/>
</dbReference>
<evidence type="ECO:0000256" key="9">
    <source>
        <dbReference type="ARBA" id="ARBA00022777"/>
    </source>
</evidence>
<dbReference type="PANTHER" id="PTHR45339:SF1">
    <property type="entry name" value="HYBRID SIGNAL TRANSDUCTION HISTIDINE KINASE J"/>
    <property type="match status" value="1"/>
</dbReference>
<feature type="domain" description="PAS" evidence="20">
    <location>
        <begin position="281"/>
        <end position="356"/>
    </location>
</feature>
<sequence length="1871" mass="214732">MGAISFYATMNIHAQLSHLSWGFLCFVDFNGHLKQVSPCCTQQLRQFVPLQHKKSLLNVSCWTFIHKADQANVRLALQQLKNNQAVNFETRCLDITGHWRWLLWQAQPNLKELGFFAQLTDITEYKNKIVQQSITVLTDSPRQLHLDNADIPPDFPNIASIFDSVSTIICYKDVNNKIICTNNALANLLQLPLHAIQGRYYDSLVPEQEAKRAYADDLEVIRTQRAKLGVIESFTIKGQLCWLHTDKIPYFDQHHQVIGILIVATDITEYQQINLAILSASEKKYRILFEQSLFGIFHSTPDGKLLDANPALAQIFGYDSTHSMKANIHHIGKQLAIYPAQQQQITDFLEEASSNTAQRLHCLEIHLLRRDRTELTVNLYLGVVRDQHGTARYLEGFIEDISKRKQVAIQLADSENRYQLLAEHATDLISKHSPAGVFLYVSPACVPLLGYSETELLGQNAYDYIHPDDKKQVQQSHARLFRRANQSLENNQQTVTFRVRQKSGAYIWFESNNRLLRFPTGLVKEVVSVSRDITARKLAEQEALRSYHMLLQVLNGLMALVYVADLENYKILYINQFGQEVFGDVAGKICWQVLCQQRPEKAPCYLCRQSIRHNDPIMEDMYFWEHYDTTHKQWYSVNNRSIEWVDGRTVRLVIAYNITAQKQTETALRISQERYSLAVNAGKTGVWDWNIDNNNLYLDDNLKALLGFAPEELPSRIDTWTALDHPDDVQGVINISKEYLQGLREHYEFEHRMRHKNGTYRWMLTRGTIVEQGQHKRMIGTSTDITERKLAEERAQEQTRLLNGLAMVSHFLLTIPDFYEGVKTALDILGQVMNVDRAYVFENFTNEDASEILTRQRFVWLHDDFKRACYVPQRRCFSYTQDLMGWYELLLKSQPIKSSVRALSPFLQTLFNVSQIQTIFIVPLHFEGRLWGFIGVDSREPHREWSDYENFFLQAVGNSIRSTIARYQIKQSLQISEKKFRSLFEYNQDSIFIIDKQGLTHFVNPAAERLYKVPEGHLLGKQLGLPTAPDLSLDLVLLDYEENYHIVELISVSIEWEGEQGVMLTLRDLTERKLAERRILEGETRLTTVINHLPVILFATDMHGRYTLLRGKGLKTLGLKDDALLGVSCFDNLKHLPNLIQDVRQALSGHEVCGEIQLRGRVFEVRYSPQFDSVGRQQGILGVATDITSLKQVEKALREAKENAESANRSKSDFLATMSHEIRTPMNGVIGMTQLLLNTKLTSQQRHYIEIIRSSGDSLLTVINDILDFSKIEAGKLVLDVIDGDIRQLVDDMMKLFAAPAQHKGIELLYELPAEFPNYLRCDPLRLRQILNNLVGNAIKFTEEGYVLLKIQCDELTCEQVQLQVDVIDTGIGISPLVRDNLFKPFTQADSSTSRRYGGTGLGLVITRRLVEMMQGMMGICDTQTTRGSHFWVNLPLEKAETVPPVLFENMAVLNGLRVLIVEDNLVHQQILQTELNHWQVQSYCVENAVLALESLIQYNELHKPYHLILLDETLMQSGESLTFIKSVKNDYRFKQIPIILMTTVQYELQSSLPEHLATPLTKPIRQQDLLNALLSIATPHYSPIHTLSPLQTQPLPQHTCRLLLAEDNIINQEVAKDMLQQLGCYVTIAHNGREALQRLEQESFDLILMDCYMPYMDGFEASLRIRERERCLSLPPVPIIALTANAMQGDRERCLSAGMNDYLSKPVIFEQLQDMLKVWLKTHTTMESMSLPPFIEKIPIMSPHAHLQQQTKSETHLQPIDNTLISYMREHSQRNINWLLDLFMNELPRYLNELEQAVIIGDCDNIFLIAHKLKGASANMGAYPLVNLCKLMEGYGKSRNPERAGECLQAMHYESQRVIQALEQEKSQYI</sequence>
<dbReference type="InterPro" id="IPR013655">
    <property type="entry name" value="PAS_fold_3"/>
</dbReference>
<dbReference type="Gene3D" id="3.30.565.10">
    <property type="entry name" value="Histidine kinase-like ATPase, C-terminal domain"/>
    <property type="match status" value="1"/>
</dbReference>
<dbReference type="Pfam" id="PF08447">
    <property type="entry name" value="PAS_3"/>
    <property type="match status" value="1"/>
</dbReference>
<dbReference type="GO" id="GO:0005524">
    <property type="term" value="F:ATP binding"/>
    <property type="evidence" value="ECO:0007669"/>
    <property type="project" value="UniProtKB-KW"/>
</dbReference>
<dbReference type="InterPro" id="IPR004358">
    <property type="entry name" value="Sig_transdc_His_kin-like_C"/>
</dbReference>
<evidence type="ECO:0000256" key="3">
    <source>
        <dbReference type="ARBA" id="ARBA00012438"/>
    </source>
</evidence>
<evidence type="ECO:0000259" key="18">
    <source>
        <dbReference type="PROSITE" id="PS50109"/>
    </source>
</evidence>
<feature type="domain" description="HPt" evidence="22">
    <location>
        <begin position="1773"/>
        <end position="1871"/>
    </location>
</feature>
<dbReference type="Gene3D" id="3.30.450.40">
    <property type="match status" value="1"/>
</dbReference>
<dbReference type="eggNOG" id="COG2205">
    <property type="taxonomic scope" value="Bacteria"/>
</dbReference>
<keyword evidence="10" id="KW-0067">ATP-binding</keyword>
<organism evidence="23 24">
    <name type="scientific">Beggiatoa alba B18LD</name>
    <dbReference type="NCBI Taxonomy" id="395493"/>
    <lineage>
        <taxon>Bacteria</taxon>
        <taxon>Pseudomonadati</taxon>
        <taxon>Pseudomonadota</taxon>
        <taxon>Gammaproteobacteria</taxon>
        <taxon>Thiotrichales</taxon>
        <taxon>Thiotrichaceae</taxon>
        <taxon>Beggiatoa</taxon>
    </lineage>
</organism>
<dbReference type="EC" id="2.7.13.3" evidence="3"/>
<dbReference type="PANTHER" id="PTHR45339">
    <property type="entry name" value="HYBRID SIGNAL TRANSDUCTION HISTIDINE KINASE J"/>
    <property type="match status" value="1"/>
</dbReference>
<evidence type="ECO:0000256" key="6">
    <source>
        <dbReference type="ARBA" id="ARBA00022679"/>
    </source>
</evidence>
<dbReference type="Proteomes" id="UP000005744">
    <property type="component" value="Unassembled WGS sequence"/>
</dbReference>
<evidence type="ECO:0000256" key="17">
    <source>
        <dbReference type="PROSITE-ProRule" id="PRU00169"/>
    </source>
</evidence>
<evidence type="ECO:0000256" key="10">
    <source>
        <dbReference type="ARBA" id="ARBA00022840"/>
    </source>
</evidence>
<gene>
    <name evidence="23" type="ORF">BegalDRAFT_1361</name>
</gene>
<feature type="domain" description="PAC" evidence="21">
    <location>
        <begin position="1141"/>
        <end position="1199"/>
    </location>
</feature>
<dbReference type="InterPro" id="IPR000014">
    <property type="entry name" value="PAS"/>
</dbReference>
<dbReference type="Pfam" id="PF08448">
    <property type="entry name" value="PAS_4"/>
    <property type="match status" value="2"/>
</dbReference>
<dbReference type="Pfam" id="PF00989">
    <property type="entry name" value="PAS"/>
    <property type="match status" value="1"/>
</dbReference>
<dbReference type="InterPro" id="IPR001789">
    <property type="entry name" value="Sig_transdc_resp-reg_receiver"/>
</dbReference>